<keyword evidence="1" id="KW-1133">Transmembrane helix</keyword>
<keyword evidence="1" id="KW-0472">Membrane</keyword>
<feature type="transmembrane region" description="Helical" evidence="1">
    <location>
        <begin position="119"/>
        <end position="145"/>
    </location>
</feature>
<reference evidence="2 4" key="1">
    <citation type="submission" date="2015-03" db="EMBL/GenBank/DDBJ databases">
        <authorList>
            <person name="Lepp D."/>
            <person name="Hassan Y.I."/>
            <person name="Li X.-Z."/>
            <person name="Zhou T."/>
        </authorList>
    </citation>
    <scope>NUCLEOTIDE SEQUENCE [LARGE SCALE GENOMIC DNA]</scope>
    <source>
        <strain evidence="2 4">Cr7-05</strain>
    </source>
</reference>
<keyword evidence="1" id="KW-0812">Transmembrane</keyword>
<feature type="transmembrane region" description="Helical" evidence="1">
    <location>
        <begin position="268"/>
        <end position="288"/>
    </location>
</feature>
<sequence>MKITLDLDILVAEGKLTSSEAERLKTHAAADTGQLAINVLLGLGAAAVAVGVGVLIPSLETVIALGAVLFVAGFVMRIARVEQWSVFAQIIMVIGALALGGGLFALFGEQLWVRVALTLGLAVAGVVAASGLLVSISVLAFAATITIDADLWTPTHYLAAAIGSLSLLTLVLYIASLRLPPAYERLAIIAMRTAILLVNVAFFIGSVFGDEFLGWSGLYFAIAWALALLAFGTWAVFANRRWVVNTVAVFGAVHFFTQWFMALGAQPFSILGGGLLLIGFGLALARFNRWASARKALRA</sequence>
<organism evidence="3 5">
    <name type="scientific">Devosia psychrophila</name>
    <dbReference type="NCBI Taxonomy" id="728005"/>
    <lineage>
        <taxon>Bacteria</taxon>
        <taxon>Pseudomonadati</taxon>
        <taxon>Pseudomonadota</taxon>
        <taxon>Alphaproteobacteria</taxon>
        <taxon>Hyphomicrobiales</taxon>
        <taxon>Devosiaceae</taxon>
        <taxon>Devosia</taxon>
    </lineage>
</organism>
<evidence type="ECO:0000256" key="1">
    <source>
        <dbReference type="SAM" id="Phobius"/>
    </source>
</evidence>
<evidence type="ECO:0008006" key="6">
    <source>
        <dbReference type="Google" id="ProtNLM"/>
    </source>
</evidence>
<evidence type="ECO:0000313" key="2">
    <source>
        <dbReference type="EMBL" id="KKC32902.1"/>
    </source>
</evidence>
<keyword evidence="4" id="KW-1185">Reference proteome</keyword>
<name>A0A0F5PW28_9HYPH</name>
<protein>
    <recommendedName>
        <fullName evidence="6">DUF2157 domain-containing protein</fullName>
    </recommendedName>
</protein>
<feature type="transmembrane region" description="Helical" evidence="1">
    <location>
        <begin position="62"/>
        <end position="80"/>
    </location>
</feature>
<dbReference type="Proteomes" id="UP000182258">
    <property type="component" value="Unassembled WGS sequence"/>
</dbReference>
<evidence type="ECO:0000313" key="5">
    <source>
        <dbReference type="Proteomes" id="UP000182258"/>
    </source>
</evidence>
<dbReference type="RefSeq" id="WP_046171116.1">
    <property type="nucleotide sequence ID" value="NZ_FOMB01000007.1"/>
</dbReference>
<dbReference type="AlphaFoldDB" id="A0A0F5PW28"/>
<evidence type="ECO:0000313" key="4">
    <source>
        <dbReference type="Proteomes" id="UP000033519"/>
    </source>
</evidence>
<dbReference type="EMBL" id="LAPV01000124">
    <property type="protein sequence ID" value="KKC32902.1"/>
    <property type="molecule type" value="Genomic_DNA"/>
</dbReference>
<dbReference type="STRING" id="728005.SAMN04488059_1074"/>
<dbReference type="Proteomes" id="UP000033519">
    <property type="component" value="Unassembled WGS sequence"/>
</dbReference>
<feature type="transmembrane region" description="Helical" evidence="1">
    <location>
        <begin position="35"/>
        <end position="55"/>
    </location>
</feature>
<feature type="transmembrane region" description="Helical" evidence="1">
    <location>
        <begin position="215"/>
        <end position="237"/>
    </location>
</feature>
<accession>A0A0F5PW28</accession>
<dbReference type="PATRIC" id="fig|728005.3.peg.387"/>
<dbReference type="EMBL" id="FOMB01000007">
    <property type="protein sequence ID" value="SFC56433.1"/>
    <property type="molecule type" value="Genomic_DNA"/>
</dbReference>
<feature type="transmembrane region" description="Helical" evidence="1">
    <location>
        <begin position="86"/>
        <end position="107"/>
    </location>
</feature>
<proteinExistence type="predicted"/>
<feature type="transmembrane region" description="Helical" evidence="1">
    <location>
        <begin position="157"/>
        <end position="177"/>
    </location>
</feature>
<feature type="transmembrane region" description="Helical" evidence="1">
    <location>
        <begin position="242"/>
        <end position="262"/>
    </location>
</feature>
<gene>
    <name evidence="3" type="ORF">SAMN04488059_1074</name>
    <name evidence="2" type="ORF">WH91_11285</name>
</gene>
<evidence type="ECO:0000313" key="3">
    <source>
        <dbReference type="EMBL" id="SFC56433.1"/>
    </source>
</evidence>
<reference evidence="3 5" key="2">
    <citation type="submission" date="2016-10" db="EMBL/GenBank/DDBJ databases">
        <authorList>
            <person name="de Groot N.N."/>
        </authorList>
    </citation>
    <scope>NUCLEOTIDE SEQUENCE [LARGE SCALE GENOMIC DNA]</scope>
    <source>
        <strain evidence="3 5">CGMCC 1.10210</strain>
    </source>
</reference>
<dbReference type="OrthoDB" id="7264924at2"/>
<feature type="transmembrane region" description="Helical" evidence="1">
    <location>
        <begin position="189"/>
        <end position="209"/>
    </location>
</feature>